<dbReference type="Proteomes" id="UP000193240">
    <property type="component" value="Unassembled WGS sequence"/>
</dbReference>
<proteinExistence type="predicted"/>
<evidence type="ECO:0000256" key="1">
    <source>
        <dbReference type="SAM" id="Coils"/>
    </source>
</evidence>
<feature type="coiled-coil region" evidence="1">
    <location>
        <begin position="112"/>
        <end position="155"/>
    </location>
</feature>
<keyword evidence="4" id="KW-1185">Reference proteome</keyword>
<dbReference type="OMA" id="MYFQSFA"/>
<gene>
    <name evidence="3" type="ORF">B5807_11265</name>
</gene>
<name>A0A1Y2LMS0_EPING</name>
<evidence type="ECO:0008006" key="5">
    <source>
        <dbReference type="Google" id="ProtNLM"/>
    </source>
</evidence>
<dbReference type="PANTHER" id="PTHR38849">
    <property type="entry name" value="SMALL SECRETED PROTEIN"/>
    <property type="match status" value="1"/>
</dbReference>
<protein>
    <recommendedName>
        <fullName evidence="5">Small secreted protein</fullName>
    </recommendedName>
</protein>
<keyword evidence="2" id="KW-0732">Signal</keyword>
<feature type="chain" id="PRO_5013096174" description="Small secreted protein" evidence="2">
    <location>
        <begin position="18"/>
        <end position="172"/>
    </location>
</feature>
<keyword evidence="1" id="KW-0175">Coiled coil</keyword>
<dbReference type="AlphaFoldDB" id="A0A1Y2LMS0"/>
<sequence>MYFQITLIAALATISSALPTLSARQSAGVLAATTYDAISISGGTAGNAEAEALAVFSALDTSNPAGIAQADIKFLNSVNKAANKAEVGAFNPAIEAASGAQADALAAGKTKNKVLKLMATKLQLEAKQAQGEDVADKLAEELKKLNNNIATDVKNAGKPSTALKFDAAVSGN</sequence>
<dbReference type="OrthoDB" id="2151417at2759"/>
<evidence type="ECO:0000313" key="4">
    <source>
        <dbReference type="Proteomes" id="UP000193240"/>
    </source>
</evidence>
<organism evidence="3 4">
    <name type="scientific">Epicoccum nigrum</name>
    <name type="common">Soil fungus</name>
    <name type="synonym">Epicoccum purpurascens</name>
    <dbReference type="NCBI Taxonomy" id="105696"/>
    <lineage>
        <taxon>Eukaryota</taxon>
        <taxon>Fungi</taxon>
        <taxon>Dikarya</taxon>
        <taxon>Ascomycota</taxon>
        <taxon>Pezizomycotina</taxon>
        <taxon>Dothideomycetes</taxon>
        <taxon>Pleosporomycetidae</taxon>
        <taxon>Pleosporales</taxon>
        <taxon>Pleosporineae</taxon>
        <taxon>Didymellaceae</taxon>
        <taxon>Epicoccum</taxon>
    </lineage>
</organism>
<dbReference type="EMBL" id="KZ107859">
    <property type="protein sequence ID" value="OSS44188.1"/>
    <property type="molecule type" value="Genomic_DNA"/>
</dbReference>
<feature type="signal peptide" evidence="2">
    <location>
        <begin position="1"/>
        <end position="17"/>
    </location>
</feature>
<evidence type="ECO:0000313" key="3">
    <source>
        <dbReference type="EMBL" id="OSS44188.1"/>
    </source>
</evidence>
<reference evidence="3 4" key="1">
    <citation type="journal article" date="2017" name="Genome Announc.">
        <title>Genome sequence of the saprophytic ascomycete Epicoccum nigrum ICMP 19927 strain isolated from New Zealand.</title>
        <authorList>
            <person name="Fokin M."/>
            <person name="Fleetwood D."/>
            <person name="Weir B.S."/>
            <person name="Villas-Boas S.G."/>
        </authorList>
    </citation>
    <scope>NUCLEOTIDE SEQUENCE [LARGE SCALE GENOMIC DNA]</scope>
    <source>
        <strain evidence="3 4">ICMP 19927</strain>
    </source>
</reference>
<accession>A0A1Y2LMS0</accession>
<dbReference type="InParanoid" id="A0A1Y2LMS0"/>
<dbReference type="PANTHER" id="PTHR38849:SF1">
    <property type="entry name" value="SMALL SECRETED PROTEIN"/>
    <property type="match status" value="1"/>
</dbReference>
<evidence type="ECO:0000256" key="2">
    <source>
        <dbReference type="SAM" id="SignalP"/>
    </source>
</evidence>